<dbReference type="Proteomes" id="UP000467840">
    <property type="component" value="Chromosome 4"/>
</dbReference>
<evidence type="ECO:0000256" key="1">
    <source>
        <dbReference type="SAM" id="MobiDB-lite"/>
    </source>
</evidence>
<proteinExistence type="predicted"/>
<comment type="caution">
    <text evidence="2">The sequence shown here is derived from an EMBL/GenBank/DDBJ whole genome shotgun (WGS) entry which is preliminary data.</text>
</comment>
<dbReference type="EMBL" id="JAAGAX010000010">
    <property type="protein sequence ID" value="KAF2300981.1"/>
    <property type="molecule type" value="Genomic_DNA"/>
</dbReference>
<evidence type="ECO:0000313" key="2">
    <source>
        <dbReference type="EMBL" id="KAF2300981.1"/>
    </source>
</evidence>
<organism evidence="2 3">
    <name type="scientific">Hevea brasiliensis</name>
    <name type="common">Para rubber tree</name>
    <name type="synonym">Siphonia brasiliensis</name>
    <dbReference type="NCBI Taxonomy" id="3981"/>
    <lineage>
        <taxon>Eukaryota</taxon>
        <taxon>Viridiplantae</taxon>
        <taxon>Streptophyta</taxon>
        <taxon>Embryophyta</taxon>
        <taxon>Tracheophyta</taxon>
        <taxon>Spermatophyta</taxon>
        <taxon>Magnoliopsida</taxon>
        <taxon>eudicotyledons</taxon>
        <taxon>Gunneridae</taxon>
        <taxon>Pentapetalae</taxon>
        <taxon>rosids</taxon>
        <taxon>fabids</taxon>
        <taxon>Malpighiales</taxon>
        <taxon>Euphorbiaceae</taxon>
        <taxon>Crotonoideae</taxon>
        <taxon>Micrandreae</taxon>
        <taxon>Hevea</taxon>
    </lineage>
</organism>
<evidence type="ECO:0000313" key="3">
    <source>
        <dbReference type="Proteomes" id="UP000467840"/>
    </source>
</evidence>
<feature type="region of interest" description="Disordered" evidence="1">
    <location>
        <begin position="1"/>
        <end position="26"/>
    </location>
</feature>
<keyword evidence="3" id="KW-1185">Reference proteome</keyword>
<accession>A0A6A6LHP7</accession>
<reference evidence="2 3" key="1">
    <citation type="journal article" date="2020" name="Mol. Plant">
        <title>The Chromosome-Based Rubber Tree Genome Provides New Insights into Spurge Genome Evolution and Rubber Biosynthesis.</title>
        <authorList>
            <person name="Liu J."/>
            <person name="Shi C."/>
            <person name="Shi C.C."/>
            <person name="Li W."/>
            <person name="Zhang Q.J."/>
            <person name="Zhang Y."/>
            <person name="Li K."/>
            <person name="Lu H.F."/>
            <person name="Shi C."/>
            <person name="Zhu S.T."/>
            <person name="Xiao Z.Y."/>
            <person name="Nan H."/>
            <person name="Yue Y."/>
            <person name="Zhu X.G."/>
            <person name="Wu Y."/>
            <person name="Hong X.N."/>
            <person name="Fan G.Y."/>
            <person name="Tong Y."/>
            <person name="Zhang D."/>
            <person name="Mao C.L."/>
            <person name="Liu Y.L."/>
            <person name="Hao S.J."/>
            <person name="Liu W.Q."/>
            <person name="Lv M.Q."/>
            <person name="Zhang H.B."/>
            <person name="Liu Y."/>
            <person name="Hu-Tang G.R."/>
            <person name="Wang J.P."/>
            <person name="Wang J.H."/>
            <person name="Sun Y.H."/>
            <person name="Ni S.B."/>
            <person name="Chen W.B."/>
            <person name="Zhang X.C."/>
            <person name="Jiao Y.N."/>
            <person name="Eichler E.E."/>
            <person name="Li G.H."/>
            <person name="Liu X."/>
            <person name="Gao L.Z."/>
        </authorList>
    </citation>
    <scope>NUCLEOTIDE SEQUENCE [LARGE SCALE GENOMIC DNA]</scope>
    <source>
        <strain evidence="3">cv. GT1</strain>
        <tissue evidence="2">Leaf</tissue>
    </source>
</reference>
<protein>
    <submittedName>
        <fullName evidence="2">Uncharacterized protein</fullName>
    </submittedName>
</protein>
<feature type="compositionally biased region" description="Acidic residues" evidence="1">
    <location>
        <begin position="8"/>
        <end position="17"/>
    </location>
</feature>
<sequence length="107" mass="12597">MASYNEYQNEEDNDPEGSESGSWSYDSENEEHVRLLDEYHKQIKASEWFDFEPLPGRPRILGLAYPVKLHRDDVFSNGCKEALKYAIEKENEKQNLWIVKLFISVKL</sequence>
<dbReference type="AlphaFoldDB" id="A0A6A6LHP7"/>
<gene>
    <name evidence="2" type="ORF">GH714_018861</name>
</gene>
<name>A0A6A6LHP7_HEVBR</name>